<protein>
    <submittedName>
        <fullName evidence="11">Acyltransferase</fullName>
    </submittedName>
</protein>
<dbReference type="InterPro" id="IPR050879">
    <property type="entry name" value="Acyltransferase_3"/>
</dbReference>
<keyword evidence="3 11" id="KW-0808">Transferase</keyword>
<evidence type="ECO:0000256" key="1">
    <source>
        <dbReference type="ARBA" id="ARBA00004651"/>
    </source>
</evidence>
<evidence type="ECO:0000259" key="10">
    <source>
        <dbReference type="Pfam" id="PF01757"/>
    </source>
</evidence>
<keyword evidence="5 9" id="KW-1133">Transmembrane helix</keyword>
<proteinExistence type="predicted"/>
<comment type="subcellular location">
    <subcellularLocation>
        <location evidence="1">Cell membrane</location>
        <topology evidence="1">Multi-pass membrane protein</topology>
    </subcellularLocation>
</comment>
<dbReference type="InterPro" id="IPR002656">
    <property type="entry name" value="Acyl_transf_3_dom"/>
</dbReference>
<keyword evidence="6 9" id="KW-0472">Membrane</keyword>
<feature type="transmembrane region" description="Helical" evidence="9">
    <location>
        <begin position="303"/>
        <end position="326"/>
    </location>
</feature>
<sequence>MLARSAGFNMSNATTSHDERISPRFRGIDGLRALAIIAIVAYHASPSPFSGGFLGVTTFFVITGFLMTRSIEHAWQSGRFRYATMIRKRLIRLWPMLLSSIALTVPLIYLLAPSLLPKTQSDALPSAVFAVNWVYILRKVPYFAAAGLPSPFTPLWFIAVIMQFAIVWTALLWLLHRVCRSRAWLHGAVWFMIILSSIAMAWSASHGDDTTHAYYGLDTRAAEMLVGAELALMLDDTAAWRAAIGASAEGGSSARRMPVWLSRVLNWYGSLGSVHVDALDIAAMVSLMVLAVGCFTVHGDDAWMYRGGFTGAALLSACIVAACTSADSLTDRVLGCAPLVTIGSRAFALYLVHYPLLEVMNPATRTADLPWWGWLVEALILCAAAELLYKFVERPLTRAHDDKHEGLAQPFGMANRGADNQSSLSDTTETMPPFDSLRRRVSAPVISTMSSLRPAARVLSVAGLITAVVLGVVPANWQEISYRRAVMLRPEIAERSVSRLHDPHHGKSASPKMKASDAHAGTSPAPHTTSSSKPPEPTPSVTPKAEKVPKGMPLTQWAYDASSGSCSADPLIIGDSVALGAAEPLQQIMPKAIIDAQVSRQLGTAPGFYAQHAAAGTAGNAVVVALGDNGAIRDESTLQGIVEAFDGKPVYFLTLRTPVSWQDPNNATIRSFAAHHANVGVIDWYGTSEGHSEYLYDDGTHLTPQGRDAYAIMMRQAFCGQ</sequence>
<evidence type="ECO:0000256" key="8">
    <source>
        <dbReference type="SAM" id="MobiDB-lite"/>
    </source>
</evidence>
<gene>
    <name evidence="11" type="ORF">BBOU_0145</name>
</gene>
<feature type="transmembrane region" description="Helical" evidence="9">
    <location>
        <begin position="90"/>
        <end position="112"/>
    </location>
</feature>
<organism evidence="11 12">
    <name type="scientific">Bifidobacterium boum</name>
    <dbReference type="NCBI Taxonomy" id="78343"/>
    <lineage>
        <taxon>Bacteria</taxon>
        <taxon>Bacillati</taxon>
        <taxon>Actinomycetota</taxon>
        <taxon>Actinomycetes</taxon>
        <taxon>Bifidobacteriales</taxon>
        <taxon>Bifidobacteriaceae</taxon>
        <taxon>Bifidobacterium</taxon>
    </lineage>
</organism>
<dbReference type="AlphaFoldDB" id="A0A086ZRY2"/>
<evidence type="ECO:0000313" key="11">
    <source>
        <dbReference type="EMBL" id="KFI49282.1"/>
    </source>
</evidence>
<comment type="caution">
    <text evidence="11">The sequence shown here is derived from an EMBL/GenBank/DDBJ whole genome shotgun (WGS) entry which is preliminary data.</text>
</comment>
<feature type="domain" description="Acyltransferase 3" evidence="10">
    <location>
        <begin position="26"/>
        <end position="384"/>
    </location>
</feature>
<dbReference type="EMBL" id="JGYQ01000002">
    <property type="protein sequence ID" value="KFI49282.1"/>
    <property type="molecule type" value="Genomic_DNA"/>
</dbReference>
<feature type="transmembrane region" description="Helical" evidence="9">
    <location>
        <begin position="51"/>
        <end position="69"/>
    </location>
</feature>
<dbReference type="GO" id="GO:0009103">
    <property type="term" value="P:lipopolysaccharide biosynthetic process"/>
    <property type="evidence" value="ECO:0007669"/>
    <property type="project" value="TreeGrafter"/>
</dbReference>
<name>A0A086ZRY2_9BIFI</name>
<dbReference type="RefSeq" id="WP_051616765.1">
    <property type="nucleotide sequence ID" value="NZ_JGYQ01000002.1"/>
</dbReference>
<keyword evidence="12" id="KW-1185">Reference proteome</keyword>
<accession>A0A086ZRY2</accession>
<dbReference type="SUPFAM" id="SSF52266">
    <property type="entry name" value="SGNH hydrolase"/>
    <property type="match status" value="1"/>
</dbReference>
<feature type="transmembrane region" description="Helical" evidence="9">
    <location>
        <begin position="183"/>
        <end position="204"/>
    </location>
</feature>
<dbReference type="CDD" id="cd01840">
    <property type="entry name" value="SGNH_hydrolase_yrhL_like"/>
    <property type="match status" value="1"/>
</dbReference>
<evidence type="ECO:0000256" key="9">
    <source>
        <dbReference type="SAM" id="Phobius"/>
    </source>
</evidence>
<evidence type="ECO:0000256" key="7">
    <source>
        <dbReference type="ARBA" id="ARBA00023315"/>
    </source>
</evidence>
<dbReference type="OrthoDB" id="3404679at2"/>
<dbReference type="Proteomes" id="UP000029093">
    <property type="component" value="Unassembled WGS sequence"/>
</dbReference>
<keyword evidence="2" id="KW-1003">Cell membrane</keyword>
<feature type="transmembrane region" description="Helical" evidence="9">
    <location>
        <begin position="333"/>
        <end position="351"/>
    </location>
</feature>
<feature type="transmembrane region" description="Helical" evidence="9">
    <location>
        <begin position="155"/>
        <end position="176"/>
    </location>
</feature>
<evidence type="ECO:0000256" key="4">
    <source>
        <dbReference type="ARBA" id="ARBA00022692"/>
    </source>
</evidence>
<dbReference type="Pfam" id="PF01757">
    <property type="entry name" value="Acyl_transf_3"/>
    <property type="match status" value="1"/>
</dbReference>
<evidence type="ECO:0000313" key="12">
    <source>
        <dbReference type="Proteomes" id="UP000029093"/>
    </source>
</evidence>
<evidence type="ECO:0000256" key="6">
    <source>
        <dbReference type="ARBA" id="ARBA00023136"/>
    </source>
</evidence>
<dbReference type="PANTHER" id="PTHR23028">
    <property type="entry name" value="ACETYLTRANSFERASE"/>
    <property type="match status" value="1"/>
</dbReference>
<dbReference type="GO" id="GO:0016747">
    <property type="term" value="F:acyltransferase activity, transferring groups other than amino-acyl groups"/>
    <property type="evidence" value="ECO:0007669"/>
    <property type="project" value="InterPro"/>
</dbReference>
<dbReference type="Gene3D" id="3.40.50.1110">
    <property type="entry name" value="SGNH hydrolase"/>
    <property type="match status" value="1"/>
</dbReference>
<feature type="transmembrane region" description="Helical" evidence="9">
    <location>
        <begin position="458"/>
        <end position="477"/>
    </location>
</feature>
<evidence type="ECO:0000256" key="2">
    <source>
        <dbReference type="ARBA" id="ARBA00022475"/>
    </source>
</evidence>
<reference evidence="11 12" key="1">
    <citation type="submission" date="2014-03" db="EMBL/GenBank/DDBJ databases">
        <title>Genomics of Bifidobacteria.</title>
        <authorList>
            <person name="Ventura M."/>
            <person name="Milani C."/>
            <person name="Lugli G.A."/>
        </authorList>
    </citation>
    <scope>NUCLEOTIDE SEQUENCE [LARGE SCALE GENOMIC DNA]</scope>
    <source>
        <strain evidence="11 12">LMG 10736</strain>
    </source>
</reference>
<dbReference type="GeneID" id="303203379"/>
<keyword evidence="4 9" id="KW-0812">Transmembrane</keyword>
<feature type="compositionally biased region" description="Polar residues" evidence="8">
    <location>
        <begin position="418"/>
        <end position="430"/>
    </location>
</feature>
<feature type="region of interest" description="Disordered" evidence="8">
    <location>
        <begin position="497"/>
        <end position="549"/>
    </location>
</feature>
<keyword evidence="7 11" id="KW-0012">Acyltransferase</keyword>
<feature type="transmembrane region" description="Helical" evidence="9">
    <location>
        <begin position="371"/>
        <end position="389"/>
    </location>
</feature>
<dbReference type="GO" id="GO:0005886">
    <property type="term" value="C:plasma membrane"/>
    <property type="evidence" value="ECO:0007669"/>
    <property type="project" value="UniProtKB-SubCell"/>
</dbReference>
<dbReference type="PANTHER" id="PTHR23028:SF53">
    <property type="entry name" value="ACYL_TRANSF_3 DOMAIN-CONTAINING PROTEIN"/>
    <property type="match status" value="1"/>
</dbReference>
<dbReference type="InterPro" id="IPR036514">
    <property type="entry name" value="SGNH_hydro_sf"/>
</dbReference>
<evidence type="ECO:0000256" key="3">
    <source>
        <dbReference type="ARBA" id="ARBA00022679"/>
    </source>
</evidence>
<evidence type="ECO:0000256" key="5">
    <source>
        <dbReference type="ARBA" id="ARBA00022989"/>
    </source>
</evidence>
<feature type="region of interest" description="Disordered" evidence="8">
    <location>
        <begin position="407"/>
        <end position="434"/>
    </location>
</feature>